<dbReference type="Pfam" id="PF00535">
    <property type="entry name" value="Glycos_transf_2"/>
    <property type="match status" value="2"/>
</dbReference>
<accession>A0A6V8M290</accession>
<protein>
    <submittedName>
        <fullName evidence="2">PGL/p-HBAD biosynthesis glycosyltransferase</fullName>
        <ecNumber evidence="2">2.4.1.-</ecNumber>
    </submittedName>
</protein>
<keyword evidence="2" id="KW-0328">Glycosyltransferase</keyword>
<evidence type="ECO:0000313" key="2">
    <source>
        <dbReference type="EMBL" id="GFK95937.1"/>
    </source>
</evidence>
<dbReference type="Gene3D" id="3.90.550.10">
    <property type="entry name" value="Spore Coat Polysaccharide Biosynthesis Protein SpsA, Chain A"/>
    <property type="match status" value="1"/>
</dbReference>
<dbReference type="EMBL" id="BLTE01000026">
    <property type="protein sequence ID" value="GFK95937.1"/>
    <property type="molecule type" value="Genomic_DNA"/>
</dbReference>
<dbReference type="RefSeq" id="WP_235957041.1">
    <property type="nucleotide sequence ID" value="NZ_BLTE01000026.1"/>
</dbReference>
<dbReference type="InterPro" id="IPR029044">
    <property type="entry name" value="Nucleotide-diphossugar_trans"/>
</dbReference>
<evidence type="ECO:0000313" key="3">
    <source>
        <dbReference type="Proteomes" id="UP000494245"/>
    </source>
</evidence>
<organism evidence="2 3">
    <name type="scientific">Fundidesulfovibrio magnetotacticus</name>
    <dbReference type="NCBI Taxonomy" id="2730080"/>
    <lineage>
        <taxon>Bacteria</taxon>
        <taxon>Pseudomonadati</taxon>
        <taxon>Thermodesulfobacteriota</taxon>
        <taxon>Desulfovibrionia</taxon>
        <taxon>Desulfovibrionales</taxon>
        <taxon>Desulfovibrionaceae</taxon>
        <taxon>Fundidesulfovibrio</taxon>
    </lineage>
</organism>
<evidence type="ECO:0000259" key="1">
    <source>
        <dbReference type="Pfam" id="PF00535"/>
    </source>
</evidence>
<feature type="domain" description="Glycosyltransferase 2-like" evidence="1">
    <location>
        <begin position="87"/>
        <end position="192"/>
    </location>
</feature>
<name>A0A6V8M290_9BACT</name>
<keyword evidence="3" id="KW-1185">Reference proteome</keyword>
<comment type="caution">
    <text evidence="2">The sequence shown here is derived from an EMBL/GenBank/DDBJ whole genome shotgun (WGS) entry which is preliminary data.</text>
</comment>
<dbReference type="AlphaFoldDB" id="A0A6V8M290"/>
<gene>
    <name evidence="2" type="ORF">NNJEOMEG_03810</name>
</gene>
<dbReference type="SUPFAM" id="SSF53448">
    <property type="entry name" value="Nucleotide-diphospho-sugar transferases"/>
    <property type="match status" value="1"/>
</dbReference>
<keyword evidence="2" id="KW-0808">Transferase</keyword>
<reference evidence="2 3" key="1">
    <citation type="submission" date="2020-04" db="EMBL/GenBank/DDBJ databases">
        <authorList>
            <consortium name="Desulfovibrio sp. FSS-1 genome sequencing consortium"/>
            <person name="Shimoshige H."/>
            <person name="Kobayashi H."/>
            <person name="Maekawa T."/>
        </authorList>
    </citation>
    <scope>NUCLEOTIDE SEQUENCE [LARGE SCALE GENOMIC DNA]</scope>
    <source>
        <strain evidence="2 3">SIID29052-01</strain>
    </source>
</reference>
<dbReference type="Proteomes" id="UP000494245">
    <property type="component" value="Unassembled WGS sequence"/>
</dbReference>
<sequence>MSCPLVSVVVPTYNQARYLGACLDSIWFQDWPNIELVVVDDCSTDETRQVIERFAADVADETASFASYYDEAADVIERTVHPRYRREGRTLTVLRNETNRGSTPTYNRGFRAAGGDYCTYVASDDLLHPQMVSTLARPLDAGEADFVYSDMFVFDDAMRILREFKVPDYSFDRCFRDWYLCGVSKLYRRSLHERCGWYDETYLANDHDLYLRFALAGARFLHVPRTLYSVRTHDNRAVNVHSSANWARLLEESKRLVRSARAAATPR</sequence>
<dbReference type="PANTHER" id="PTHR43685">
    <property type="entry name" value="GLYCOSYLTRANSFERASE"/>
    <property type="match status" value="1"/>
</dbReference>
<dbReference type="InterPro" id="IPR001173">
    <property type="entry name" value="Glyco_trans_2-like"/>
</dbReference>
<dbReference type="GO" id="GO:0016757">
    <property type="term" value="F:glycosyltransferase activity"/>
    <property type="evidence" value="ECO:0007669"/>
    <property type="project" value="UniProtKB-KW"/>
</dbReference>
<dbReference type="EC" id="2.4.1.-" evidence="2"/>
<feature type="domain" description="Glycosyltransferase 2-like" evidence="1">
    <location>
        <begin position="7"/>
        <end position="56"/>
    </location>
</feature>
<reference evidence="2 3" key="2">
    <citation type="submission" date="2020-05" db="EMBL/GenBank/DDBJ databases">
        <title>Draft genome sequence of Desulfovibrio sp. strainFSS-1.</title>
        <authorList>
            <person name="Shimoshige H."/>
            <person name="Kobayashi H."/>
            <person name="Maekawa T."/>
        </authorList>
    </citation>
    <scope>NUCLEOTIDE SEQUENCE [LARGE SCALE GENOMIC DNA]</scope>
    <source>
        <strain evidence="2 3">SIID29052-01</strain>
    </source>
</reference>
<dbReference type="InterPro" id="IPR050834">
    <property type="entry name" value="Glycosyltransf_2"/>
</dbReference>
<proteinExistence type="predicted"/>
<dbReference type="PANTHER" id="PTHR43685:SF2">
    <property type="entry name" value="GLYCOSYLTRANSFERASE 2-LIKE DOMAIN-CONTAINING PROTEIN"/>
    <property type="match status" value="1"/>
</dbReference>